<dbReference type="Proteomes" id="UP000775213">
    <property type="component" value="Unassembled WGS sequence"/>
</dbReference>
<dbReference type="EMBL" id="JAGFBR010000018">
    <property type="protein sequence ID" value="KAH0450996.1"/>
    <property type="molecule type" value="Genomic_DNA"/>
</dbReference>
<organism evidence="1 2">
    <name type="scientific">Dendrobium chrysotoxum</name>
    <name type="common">Orchid</name>
    <dbReference type="NCBI Taxonomy" id="161865"/>
    <lineage>
        <taxon>Eukaryota</taxon>
        <taxon>Viridiplantae</taxon>
        <taxon>Streptophyta</taxon>
        <taxon>Embryophyta</taxon>
        <taxon>Tracheophyta</taxon>
        <taxon>Spermatophyta</taxon>
        <taxon>Magnoliopsida</taxon>
        <taxon>Liliopsida</taxon>
        <taxon>Asparagales</taxon>
        <taxon>Orchidaceae</taxon>
        <taxon>Epidendroideae</taxon>
        <taxon>Malaxideae</taxon>
        <taxon>Dendrobiinae</taxon>
        <taxon>Dendrobium</taxon>
    </lineage>
</organism>
<protein>
    <submittedName>
        <fullName evidence="1">Uncharacterized protein</fullName>
    </submittedName>
</protein>
<dbReference type="AlphaFoldDB" id="A0AAV7G475"/>
<evidence type="ECO:0000313" key="2">
    <source>
        <dbReference type="Proteomes" id="UP000775213"/>
    </source>
</evidence>
<comment type="caution">
    <text evidence="1">The sequence shown here is derived from an EMBL/GenBank/DDBJ whole genome shotgun (WGS) entry which is preliminary data.</text>
</comment>
<proteinExistence type="predicted"/>
<sequence>MWWSDETSVVVEEESAANDWPANQALLAWKSAADWVSSYDESKVPEEDKDEELKTERYPTQSLFAFVLGLESGFVEDRDHIYDVEVRALELECMEEGFIRDFLKGICLVQRKTGAEIERLTPSQASSYSSLDFDGDEIESEL</sequence>
<gene>
    <name evidence="1" type="ORF">IEQ34_021688</name>
</gene>
<keyword evidence="2" id="KW-1185">Reference proteome</keyword>
<accession>A0AAV7G475</accession>
<name>A0AAV7G475_DENCH</name>
<reference evidence="1 2" key="1">
    <citation type="journal article" date="2021" name="Hortic Res">
        <title>Chromosome-scale assembly of the Dendrobium chrysotoxum genome enhances the understanding of orchid evolution.</title>
        <authorList>
            <person name="Zhang Y."/>
            <person name="Zhang G.Q."/>
            <person name="Zhang D."/>
            <person name="Liu X.D."/>
            <person name="Xu X.Y."/>
            <person name="Sun W.H."/>
            <person name="Yu X."/>
            <person name="Zhu X."/>
            <person name="Wang Z.W."/>
            <person name="Zhao X."/>
            <person name="Zhong W.Y."/>
            <person name="Chen H."/>
            <person name="Yin W.L."/>
            <person name="Huang T."/>
            <person name="Niu S.C."/>
            <person name="Liu Z.J."/>
        </authorList>
    </citation>
    <scope>NUCLEOTIDE SEQUENCE [LARGE SCALE GENOMIC DNA]</scope>
    <source>
        <strain evidence="1">Lindl</strain>
    </source>
</reference>
<evidence type="ECO:0000313" key="1">
    <source>
        <dbReference type="EMBL" id="KAH0450996.1"/>
    </source>
</evidence>